<dbReference type="GO" id="GO:0046820">
    <property type="term" value="F:4-amino-4-deoxychorismate synthase activity"/>
    <property type="evidence" value="ECO:0007669"/>
    <property type="project" value="UniProtKB-EC"/>
</dbReference>
<gene>
    <name evidence="8" type="primary">trpE_2</name>
    <name evidence="8" type="ORF">Ppb6_01636</name>
</gene>
<dbReference type="PROSITE" id="PS51273">
    <property type="entry name" value="GATASE_TYPE_1"/>
    <property type="match status" value="1"/>
</dbReference>
<dbReference type="PRINTS" id="PR00097">
    <property type="entry name" value="ANTSNTHASEII"/>
</dbReference>
<organism evidence="8 9">
    <name type="scientific">Photorhabdus australis subsp. thailandensis</name>
    <dbReference type="NCBI Taxonomy" id="2805096"/>
    <lineage>
        <taxon>Bacteria</taxon>
        <taxon>Pseudomonadati</taxon>
        <taxon>Pseudomonadota</taxon>
        <taxon>Gammaproteobacteria</taxon>
        <taxon>Enterobacterales</taxon>
        <taxon>Morganellaceae</taxon>
        <taxon>Photorhabdus</taxon>
    </lineage>
</organism>
<dbReference type="InterPro" id="IPR017926">
    <property type="entry name" value="GATASE"/>
</dbReference>
<dbReference type="SUPFAM" id="SSF56322">
    <property type="entry name" value="ADC synthase"/>
    <property type="match status" value="1"/>
</dbReference>
<feature type="domain" description="Chorismate-utilising enzyme C-terminal" evidence="6">
    <location>
        <begin position="420"/>
        <end position="674"/>
    </location>
</feature>
<keyword evidence="4" id="KW-0315">Glutamine amidotransferase</keyword>
<dbReference type="CDD" id="cd01743">
    <property type="entry name" value="GATase1_Anthranilate_Synthase"/>
    <property type="match status" value="1"/>
</dbReference>
<dbReference type="GO" id="GO:0016829">
    <property type="term" value="F:lyase activity"/>
    <property type="evidence" value="ECO:0007669"/>
    <property type="project" value="UniProtKB-KW"/>
</dbReference>
<evidence type="ECO:0000256" key="4">
    <source>
        <dbReference type="ARBA" id="ARBA00022962"/>
    </source>
</evidence>
<name>A0A1C0U5S6_9GAMM</name>
<dbReference type="Proteomes" id="UP000093476">
    <property type="component" value="Unassembled WGS sequence"/>
</dbReference>
<keyword evidence="8" id="KW-0456">Lyase</keyword>
<dbReference type="InterPro" id="IPR019999">
    <property type="entry name" value="Anth_synth_I-like"/>
</dbReference>
<evidence type="ECO:0000313" key="9">
    <source>
        <dbReference type="Proteomes" id="UP000093476"/>
    </source>
</evidence>
<reference evidence="8 9" key="1">
    <citation type="submission" date="2015-12" db="EMBL/GenBank/DDBJ databases">
        <title>Genome comparisons provide insights into the role of secondary metabolites in the pathogenic phase of the Photorhabdus life cycle.</title>
        <authorList>
            <person name="Tobias N.J."/>
            <person name="Mishra B."/>
            <person name="Gupta D.K."/>
            <person name="Thines M."/>
            <person name="Stinear T.P."/>
            <person name="Bode H.B."/>
        </authorList>
    </citation>
    <scope>NUCLEOTIDE SEQUENCE [LARGE SCALE GENOMIC DNA]</scope>
    <source>
        <strain evidence="8 9">PB68.1</strain>
    </source>
</reference>
<dbReference type="Pfam" id="PF00425">
    <property type="entry name" value="Chorismate_bind"/>
    <property type="match status" value="1"/>
</dbReference>
<keyword evidence="3" id="KW-0808">Transferase</keyword>
<dbReference type="GO" id="GO:0008153">
    <property type="term" value="P:4-aminobenzoate biosynthetic process"/>
    <property type="evidence" value="ECO:0007669"/>
    <property type="project" value="TreeGrafter"/>
</dbReference>
<dbReference type="NCBIfam" id="TIGR00566">
    <property type="entry name" value="trpG_papA"/>
    <property type="match status" value="1"/>
</dbReference>
<dbReference type="Pfam" id="PF04715">
    <property type="entry name" value="Anth_synt_I_N"/>
    <property type="match status" value="1"/>
</dbReference>
<dbReference type="InterPro" id="IPR006805">
    <property type="entry name" value="Anth_synth_I_N"/>
</dbReference>
<dbReference type="GO" id="GO:0005737">
    <property type="term" value="C:cytoplasm"/>
    <property type="evidence" value="ECO:0007669"/>
    <property type="project" value="TreeGrafter"/>
</dbReference>
<dbReference type="Gene3D" id="3.40.50.880">
    <property type="match status" value="1"/>
</dbReference>
<dbReference type="EC" id="2.6.1.85" evidence="2"/>
<dbReference type="Pfam" id="PF00117">
    <property type="entry name" value="GATase"/>
    <property type="match status" value="1"/>
</dbReference>
<dbReference type="NCBIfam" id="TIGR00553">
    <property type="entry name" value="pabB"/>
    <property type="match status" value="1"/>
</dbReference>
<dbReference type="GO" id="GO:0000162">
    <property type="term" value="P:L-tryptophan biosynthetic process"/>
    <property type="evidence" value="ECO:0007669"/>
    <property type="project" value="TreeGrafter"/>
</dbReference>
<evidence type="ECO:0000259" key="6">
    <source>
        <dbReference type="Pfam" id="PF00425"/>
    </source>
</evidence>
<dbReference type="InterPro" id="IPR006221">
    <property type="entry name" value="TrpG/PapA_dom"/>
</dbReference>
<dbReference type="InterPro" id="IPR005802">
    <property type="entry name" value="ADC_synth_comp_1"/>
</dbReference>
<protein>
    <recommendedName>
        <fullName evidence="2">aminodeoxychorismate synthase</fullName>
        <ecNumber evidence="2">2.6.1.85</ecNumber>
    </recommendedName>
</protein>
<dbReference type="PRINTS" id="PR00096">
    <property type="entry name" value="GATASE"/>
</dbReference>
<dbReference type="Gene3D" id="3.60.120.10">
    <property type="entry name" value="Anthranilate synthase"/>
    <property type="match status" value="1"/>
</dbReference>
<evidence type="ECO:0000256" key="3">
    <source>
        <dbReference type="ARBA" id="ARBA00022679"/>
    </source>
</evidence>
<proteinExistence type="inferred from homology"/>
<dbReference type="STRING" id="286156.Ppb6_01636"/>
<dbReference type="PANTHER" id="PTHR11236:SF18">
    <property type="entry name" value="AMINODEOXYCHORISMATE SYNTHASE"/>
    <property type="match status" value="1"/>
</dbReference>
<comment type="similarity">
    <text evidence="1">In the C-terminal section; belongs to the anthranilate synthase component I family.</text>
</comment>
<dbReference type="PANTHER" id="PTHR11236">
    <property type="entry name" value="AMINOBENZOATE/ANTHRANILATE SYNTHASE"/>
    <property type="match status" value="1"/>
</dbReference>
<dbReference type="InterPro" id="IPR005801">
    <property type="entry name" value="ADC_synthase"/>
</dbReference>
<accession>A0A1C0U5S6</accession>
<dbReference type="RefSeq" id="WP_065822838.1">
    <property type="nucleotide sequence ID" value="NZ_CAWMQZ010000051.1"/>
</dbReference>
<evidence type="ECO:0000256" key="2">
    <source>
        <dbReference type="ARBA" id="ARBA00013139"/>
    </source>
</evidence>
<dbReference type="PATRIC" id="fig|286156.4.peg.1858"/>
<dbReference type="SUPFAM" id="SSF52317">
    <property type="entry name" value="Class I glutamine amidotransferase-like"/>
    <property type="match status" value="1"/>
</dbReference>
<feature type="domain" description="Anthranilate synthase component I N-terminal" evidence="7">
    <location>
        <begin position="232"/>
        <end position="372"/>
    </location>
</feature>
<dbReference type="AlphaFoldDB" id="A0A1C0U5S6"/>
<evidence type="ECO:0000259" key="7">
    <source>
        <dbReference type="Pfam" id="PF04715"/>
    </source>
</evidence>
<evidence type="ECO:0000256" key="1">
    <source>
        <dbReference type="ARBA" id="ARBA00005970"/>
    </source>
</evidence>
<feature type="domain" description="Glutamine amidotransferase" evidence="5">
    <location>
        <begin position="4"/>
        <end position="186"/>
    </location>
</feature>
<dbReference type="FunFam" id="3.40.50.880:FF:000003">
    <property type="entry name" value="Anthranilate synthase component II"/>
    <property type="match status" value="1"/>
</dbReference>
<dbReference type="PRINTS" id="PR00099">
    <property type="entry name" value="CPSGATASE"/>
</dbReference>
<dbReference type="InterPro" id="IPR015890">
    <property type="entry name" value="Chorismate_C"/>
</dbReference>
<evidence type="ECO:0000259" key="5">
    <source>
        <dbReference type="Pfam" id="PF00117"/>
    </source>
</evidence>
<sequence>MKILLIDNYDSFTQNIAQYLYEVTGNVPVVVTNSVAYEELAIDDYNAVVLSPGPGHPAESRDFGVCAEVIARAKVPLLGICLGHQGINLAFGGSVEHAPNPVHGYRSRIRNTGEGLFRGLPEQFEVVRYHSLVCTRLPDNLKCTAWTDDGLIMAIEHTQRPIWGVQFHPESIDSEYGRELLGNFVHIAKAYKENNELETIVQDKRLSVNDAYLAIGGSEHLNLNYRECEGIVDPEALFIHRYSNDTHSFWLDSENSDRPNARFSIMGSGNERGAIRLEYSVQTENLRLVGAEGEKIVHGDFFSLMSELLSFVEISTPKTMPFVFKGGFVGYLGYELKALTIGSSKYHSAQPDASLIFTPHFFVFDHQQNKLYECLITPIGQPQNWPSEPLVAIAKNTGEVIPNFIPGAVDQNKICLEYDAQKYIDGIYKSLQYIRDGESYEICLTNRAKMAYSGQPLDAYRRMRHASPVPYGAYLACGEFSVLSASPETFLRIDETRGVESRPIKGTRPRGKTETDDQRLQLELSQSAKDRAENLMIVDLVRHDLNQVCRPGSVHVPELFKVESFSSVHQLVSTIRGELCDETSSMEAIRACFPGGSMTGAPKKRTMEIIDTLESSARGIYSGALGWLSFSGEVELSIVIRTAVLHQGCAEFGVGGAIVAHSDPYGEFEETLVKASVPYFSFSHTAEEACE</sequence>
<dbReference type="GO" id="GO:0009396">
    <property type="term" value="P:folic acid-containing compound biosynthetic process"/>
    <property type="evidence" value="ECO:0007669"/>
    <property type="project" value="InterPro"/>
</dbReference>
<comment type="caution">
    <text evidence="8">The sequence shown here is derived from an EMBL/GenBank/DDBJ whole genome shotgun (WGS) entry which is preliminary data.</text>
</comment>
<dbReference type="EMBL" id="LOMY01000051">
    <property type="protein sequence ID" value="OCQ53235.1"/>
    <property type="molecule type" value="Genomic_DNA"/>
</dbReference>
<keyword evidence="9" id="KW-1185">Reference proteome</keyword>
<dbReference type="InterPro" id="IPR029062">
    <property type="entry name" value="Class_I_gatase-like"/>
</dbReference>
<evidence type="ECO:0000313" key="8">
    <source>
        <dbReference type="EMBL" id="OCQ53235.1"/>
    </source>
</evidence>